<gene>
    <name evidence="1" type="ORF">MRATA1EN3_LOCUS17572</name>
</gene>
<protein>
    <submittedName>
        <fullName evidence="1">Uncharacterized protein</fullName>
    </submittedName>
</protein>
<evidence type="ECO:0000313" key="2">
    <source>
        <dbReference type="Proteomes" id="UP001162501"/>
    </source>
</evidence>
<sequence length="252" mass="26174">MVTKGLGPPRSSPDGRAPSPPPRRSGRTRVPRPFGRQSWGAPLRAPTPGRLPRLLTHRPRARGSQGRPLPPCGRSPRGPGPHTPLQTGRGLRAGRAVEPGRLGLGRGSRARRETPGASHEAFPAKRLPDAGSVGSPALAPGLELAASASEPWNQAESGEALPFQLQPESRPPRRGGVTGARGGHRGQRIGAAAAGRAALELRGPAARATPVTLMRYAPQTLSFPFCLPCVPSTPKAGAVAEAECWQGGDAAE</sequence>
<accession>A0ACB0F102</accession>
<proteinExistence type="predicted"/>
<reference evidence="1" key="1">
    <citation type="submission" date="2023-05" db="EMBL/GenBank/DDBJ databases">
        <authorList>
            <consortium name="ELIXIR-Norway"/>
        </authorList>
    </citation>
    <scope>NUCLEOTIDE SEQUENCE</scope>
</reference>
<dbReference type="Proteomes" id="UP001162501">
    <property type="component" value="Chromosome 3"/>
</dbReference>
<name>A0ACB0F102_RANTA</name>
<evidence type="ECO:0000313" key="1">
    <source>
        <dbReference type="EMBL" id="CAI9706359.1"/>
    </source>
</evidence>
<dbReference type="EMBL" id="OX596087">
    <property type="protein sequence ID" value="CAI9706359.1"/>
    <property type="molecule type" value="Genomic_DNA"/>
</dbReference>
<organism evidence="1 2">
    <name type="scientific">Rangifer tarandus platyrhynchus</name>
    <name type="common">Svalbard reindeer</name>
    <dbReference type="NCBI Taxonomy" id="3082113"/>
    <lineage>
        <taxon>Eukaryota</taxon>
        <taxon>Metazoa</taxon>
        <taxon>Chordata</taxon>
        <taxon>Craniata</taxon>
        <taxon>Vertebrata</taxon>
        <taxon>Euteleostomi</taxon>
        <taxon>Mammalia</taxon>
        <taxon>Eutheria</taxon>
        <taxon>Laurasiatheria</taxon>
        <taxon>Artiodactyla</taxon>
        <taxon>Ruminantia</taxon>
        <taxon>Pecora</taxon>
        <taxon>Cervidae</taxon>
        <taxon>Odocoileinae</taxon>
        <taxon>Rangifer</taxon>
    </lineage>
</organism>